<sequence>MHQQGDGAAGLLQRLTHRSGATVLWLAKRVVFLGVVVLTGWAIFELLVVPIIEDDDPALAFVVLWLVMAYLVLPRLQRLLTKIYVPDYFVGRARTNEGLLGDPVNLAVMGTEDALLRTMRDAGWTRADDLSFRTGFRLVRDTLVRRRYPAAPVSPLFLFTRRQDLAFEQEIVGKPSRRHHVRFWRCPEGWYMPGGLRVDWVGAGTYDRSVGFSAFTLQITHKIGENTDLERDHVLQTMEQADGVTSVRWVQDYFSGYHARNGGGDAISTDGNLPVVRLREPAHPPGAGSGG</sequence>
<feature type="domain" description="LssY-like C-terminal" evidence="2">
    <location>
        <begin position="83"/>
        <end position="273"/>
    </location>
</feature>
<organism evidence="3 4">
    <name type="scientific">Nocardioides jiangsuensis</name>
    <dbReference type="NCBI Taxonomy" id="2866161"/>
    <lineage>
        <taxon>Bacteria</taxon>
        <taxon>Bacillati</taxon>
        <taxon>Actinomycetota</taxon>
        <taxon>Actinomycetes</taxon>
        <taxon>Propionibacteriales</taxon>
        <taxon>Nocardioidaceae</taxon>
        <taxon>Nocardioides</taxon>
    </lineage>
</organism>
<keyword evidence="4" id="KW-1185">Reference proteome</keyword>
<protein>
    <submittedName>
        <fullName evidence="3">LssY C-terminal domain-containing protein</fullName>
    </submittedName>
</protein>
<dbReference type="EMBL" id="JAIEZQ010000001">
    <property type="protein sequence ID" value="MBY9074449.1"/>
    <property type="molecule type" value="Genomic_DNA"/>
</dbReference>
<keyword evidence="1" id="KW-0812">Transmembrane</keyword>
<feature type="transmembrane region" description="Helical" evidence="1">
    <location>
        <begin position="58"/>
        <end position="76"/>
    </location>
</feature>
<keyword evidence="1" id="KW-0472">Membrane</keyword>
<evidence type="ECO:0000313" key="4">
    <source>
        <dbReference type="Proteomes" id="UP000754710"/>
    </source>
</evidence>
<reference evidence="3 4" key="1">
    <citation type="submission" date="2021-08" db="EMBL/GenBank/DDBJ databases">
        <title>Nocardioides bacterium WL0053 sp. nov., isolated from the sediment.</title>
        <authorList>
            <person name="Wang L."/>
            <person name="Zhang D."/>
            <person name="Zhang A."/>
        </authorList>
    </citation>
    <scope>NUCLEOTIDE SEQUENCE [LARGE SCALE GENOMIC DNA]</scope>
    <source>
        <strain evidence="3 4">WL0053</strain>
    </source>
</reference>
<gene>
    <name evidence="3" type="ORF">K1X13_06425</name>
</gene>
<evidence type="ECO:0000256" key="1">
    <source>
        <dbReference type="SAM" id="Phobius"/>
    </source>
</evidence>
<feature type="transmembrane region" description="Helical" evidence="1">
    <location>
        <begin position="30"/>
        <end position="52"/>
    </location>
</feature>
<dbReference type="Pfam" id="PF14067">
    <property type="entry name" value="LssY_C"/>
    <property type="match status" value="1"/>
</dbReference>
<name>A0ABS7RHE4_9ACTN</name>
<keyword evidence="1" id="KW-1133">Transmembrane helix</keyword>
<dbReference type="RefSeq" id="WP_221024123.1">
    <property type="nucleotide sequence ID" value="NZ_JAIEZQ010000001.1"/>
</dbReference>
<evidence type="ECO:0000259" key="2">
    <source>
        <dbReference type="Pfam" id="PF14067"/>
    </source>
</evidence>
<accession>A0ABS7RHE4</accession>
<proteinExistence type="predicted"/>
<comment type="caution">
    <text evidence="3">The sequence shown here is derived from an EMBL/GenBank/DDBJ whole genome shotgun (WGS) entry which is preliminary data.</text>
</comment>
<dbReference type="Proteomes" id="UP000754710">
    <property type="component" value="Unassembled WGS sequence"/>
</dbReference>
<evidence type="ECO:0000313" key="3">
    <source>
        <dbReference type="EMBL" id="MBY9074449.1"/>
    </source>
</evidence>
<dbReference type="InterPro" id="IPR025902">
    <property type="entry name" value="LssY-like-C_dom"/>
</dbReference>